<dbReference type="InterPro" id="IPR037004">
    <property type="entry name" value="Exonuc_VII_ssu_sf"/>
</dbReference>
<dbReference type="AlphaFoldDB" id="A0A940DIB5"/>
<keyword evidence="2" id="KW-0963">Cytoplasm</keyword>
<dbReference type="Gene3D" id="1.10.287.1040">
    <property type="entry name" value="Exonuclease VII, small subunit"/>
    <property type="match status" value="1"/>
</dbReference>
<dbReference type="EC" id="3.1.11.6" evidence="6"/>
<evidence type="ECO:0000256" key="6">
    <source>
        <dbReference type="NCBIfam" id="TIGR01280"/>
    </source>
</evidence>
<gene>
    <name evidence="7" type="primary">xseB</name>
    <name evidence="7" type="ORF">IAC51_00840</name>
</gene>
<dbReference type="GO" id="GO:0009318">
    <property type="term" value="C:exodeoxyribonuclease VII complex"/>
    <property type="evidence" value="ECO:0007669"/>
    <property type="project" value="UniProtKB-UniRule"/>
</dbReference>
<name>A0A940DIB5_9BACT</name>
<dbReference type="NCBIfam" id="TIGR01280">
    <property type="entry name" value="xseB"/>
    <property type="match status" value="1"/>
</dbReference>
<evidence type="ECO:0000256" key="3">
    <source>
        <dbReference type="ARBA" id="ARBA00022722"/>
    </source>
</evidence>
<dbReference type="Proteomes" id="UP000712007">
    <property type="component" value="Unassembled WGS sequence"/>
</dbReference>
<dbReference type="SUPFAM" id="SSF116842">
    <property type="entry name" value="XseB-like"/>
    <property type="match status" value="1"/>
</dbReference>
<comment type="caution">
    <text evidence="7">The sequence shown here is derived from an EMBL/GenBank/DDBJ whole genome shotgun (WGS) entry which is preliminary data.</text>
</comment>
<evidence type="ECO:0000256" key="4">
    <source>
        <dbReference type="ARBA" id="ARBA00022801"/>
    </source>
</evidence>
<evidence type="ECO:0000256" key="5">
    <source>
        <dbReference type="ARBA" id="ARBA00022839"/>
    </source>
</evidence>
<proteinExistence type="inferred from homology"/>
<accession>A0A940DIB5</accession>
<keyword evidence="5" id="KW-0269">Exonuclease</keyword>
<dbReference type="EMBL" id="JADIMV010000018">
    <property type="protein sequence ID" value="MBO8439180.1"/>
    <property type="molecule type" value="Genomic_DNA"/>
</dbReference>
<comment type="similarity">
    <text evidence="1">Belongs to the XseB family.</text>
</comment>
<evidence type="ECO:0000313" key="7">
    <source>
        <dbReference type="EMBL" id="MBO8439180.1"/>
    </source>
</evidence>
<dbReference type="GO" id="GO:0006308">
    <property type="term" value="P:DNA catabolic process"/>
    <property type="evidence" value="ECO:0007669"/>
    <property type="project" value="UniProtKB-UniRule"/>
</dbReference>
<organism evidence="7 8">
    <name type="scientific">Candidatus Aphodosoma intestinipullorum</name>
    <dbReference type="NCBI Taxonomy" id="2840674"/>
    <lineage>
        <taxon>Bacteria</taxon>
        <taxon>Pseudomonadati</taxon>
        <taxon>Bacteroidota</taxon>
        <taxon>Bacteroidia</taxon>
        <taxon>Bacteroidales</taxon>
        <taxon>Candidatus Aphodosoma</taxon>
    </lineage>
</organism>
<reference evidence="7" key="2">
    <citation type="journal article" date="2021" name="PeerJ">
        <title>Extensive microbial diversity within the chicken gut microbiome revealed by metagenomics and culture.</title>
        <authorList>
            <person name="Gilroy R."/>
            <person name="Ravi A."/>
            <person name="Getino M."/>
            <person name="Pursley I."/>
            <person name="Horton D.L."/>
            <person name="Alikhan N.F."/>
            <person name="Baker D."/>
            <person name="Gharbi K."/>
            <person name="Hall N."/>
            <person name="Watson M."/>
            <person name="Adriaenssens E.M."/>
            <person name="Foster-Nyarko E."/>
            <person name="Jarju S."/>
            <person name="Secka A."/>
            <person name="Antonio M."/>
            <person name="Oren A."/>
            <person name="Chaudhuri R.R."/>
            <person name="La Ragione R."/>
            <person name="Hildebrand F."/>
            <person name="Pallen M.J."/>
        </authorList>
    </citation>
    <scope>NUCLEOTIDE SEQUENCE</scope>
    <source>
        <strain evidence="7">3924</strain>
    </source>
</reference>
<dbReference type="InterPro" id="IPR003761">
    <property type="entry name" value="Exonuc_VII_S"/>
</dbReference>
<evidence type="ECO:0000256" key="1">
    <source>
        <dbReference type="ARBA" id="ARBA00009998"/>
    </source>
</evidence>
<reference evidence="7" key="1">
    <citation type="submission" date="2020-10" db="EMBL/GenBank/DDBJ databases">
        <authorList>
            <person name="Gilroy R."/>
        </authorList>
    </citation>
    <scope>NUCLEOTIDE SEQUENCE</scope>
    <source>
        <strain evidence="7">3924</strain>
    </source>
</reference>
<sequence>MGKTKLTYDDAIAKLTAIVDEIEGGGLSITALTAKVKEAMSLVRYCRSQLTEIQDDIEQIFGEEER</sequence>
<keyword evidence="4 7" id="KW-0378">Hydrolase</keyword>
<evidence type="ECO:0000313" key="8">
    <source>
        <dbReference type="Proteomes" id="UP000712007"/>
    </source>
</evidence>
<dbReference type="Pfam" id="PF02609">
    <property type="entry name" value="Exonuc_VII_S"/>
    <property type="match status" value="1"/>
</dbReference>
<protein>
    <recommendedName>
        <fullName evidence="6">Exodeoxyribonuclease VII small subunit</fullName>
        <ecNumber evidence="6">3.1.11.6</ecNumber>
    </recommendedName>
</protein>
<dbReference type="GO" id="GO:0008855">
    <property type="term" value="F:exodeoxyribonuclease VII activity"/>
    <property type="evidence" value="ECO:0007669"/>
    <property type="project" value="UniProtKB-UniRule"/>
</dbReference>
<keyword evidence="3" id="KW-0540">Nuclease</keyword>
<evidence type="ECO:0000256" key="2">
    <source>
        <dbReference type="ARBA" id="ARBA00022490"/>
    </source>
</evidence>